<evidence type="ECO:0000313" key="10">
    <source>
        <dbReference type="EMBL" id="KAF3145140.1"/>
    </source>
</evidence>
<dbReference type="InterPro" id="IPR029058">
    <property type="entry name" value="AB_hydrolase_fold"/>
</dbReference>
<feature type="active site" description="Charge relay system" evidence="6">
    <location>
        <position position="265"/>
    </location>
</feature>
<feature type="active site" description="Charge relay system" evidence="6">
    <location>
        <position position="150"/>
    </location>
</feature>
<protein>
    <recommendedName>
        <fullName evidence="3 7">S-formylglutathione hydrolase</fullName>
        <ecNumber evidence="2 7">3.1.2.12</ecNumber>
    </recommendedName>
</protein>
<evidence type="ECO:0000256" key="6">
    <source>
        <dbReference type="PIRSR" id="PIRSR614186-1"/>
    </source>
</evidence>
<dbReference type="InterPro" id="IPR014186">
    <property type="entry name" value="S-formylglutathione_hydrol"/>
</dbReference>
<dbReference type="InterPro" id="IPR000801">
    <property type="entry name" value="Esterase-like"/>
</dbReference>
<dbReference type="Proteomes" id="UP000480548">
    <property type="component" value="Unassembled WGS sequence"/>
</dbReference>
<evidence type="ECO:0000256" key="2">
    <source>
        <dbReference type="ARBA" id="ARBA00012479"/>
    </source>
</evidence>
<reference evidence="10 11" key="1">
    <citation type="submission" date="2019-06" db="EMBL/GenBank/DDBJ databases">
        <authorList>
            <person name="Palmer J.M."/>
        </authorList>
    </citation>
    <scope>NUCLEOTIDE SEQUENCE [LARGE SCALE GENOMIC DNA]</scope>
    <source>
        <strain evidence="10 11">TWF703</strain>
    </source>
</reference>
<feature type="region of interest" description="Disordered" evidence="8">
    <location>
        <begin position="478"/>
        <end position="507"/>
    </location>
</feature>
<evidence type="ECO:0000256" key="5">
    <source>
        <dbReference type="ARBA" id="ARBA00022801"/>
    </source>
</evidence>
<comment type="similarity">
    <text evidence="1 7">Belongs to the esterase D family.</text>
</comment>
<evidence type="ECO:0000256" key="3">
    <source>
        <dbReference type="ARBA" id="ARBA00016774"/>
    </source>
</evidence>
<dbReference type="NCBIfam" id="TIGR02821">
    <property type="entry name" value="fghA_ester_D"/>
    <property type="match status" value="1"/>
</dbReference>
<evidence type="ECO:0000256" key="8">
    <source>
        <dbReference type="SAM" id="MobiDB-lite"/>
    </source>
</evidence>
<comment type="function">
    <text evidence="7">Serine hydrolase involved in the detoxification of formaldehyde.</text>
</comment>
<keyword evidence="5 7" id="KW-0378">Hydrolase</keyword>
<evidence type="ECO:0000256" key="7">
    <source>
        <dbReference type="RuleBase" id="RU363068"/>
    </source>
</evidence>
<dbReference type="InterPro" id="IPR048874">
    <property type="entry name" value="Ribosomal_bL31m_N"/>
</dbReference>
<evidence type="ECO:0000256" key="4">
    <source>
        <dbReference type="ARBA" id="ARBA00022487"/>
    </source>
</evidence>
<comment type="catalytic activity">
    <reaction evidence="7">
        <text>S-formylglutathione + H2O = formate + glutathione + H(+)</text>
        <dbReference type="Rhea" id="RHEA:14961"/>
        <dbReference type="ChEBI" id="CHEBI:15377"/>
        <dbReference type="ChEBI" id="CHEBI:15378"/>
        <dbReference type="ChEBI" id="CHEBI:15740"/>
        <dbReference type="ChEBI" id="CHEBI:57688"/>
        <dbReference type="ChEBI" id="CHEBI:57925"/>
        <dbReference type="EC" id="3.1.2.12"/>
    </reaction>
</comment>
<dbReference type="EMBL" id="WIQZ01000005">
    <property type="protein sequence ID" value="KAF3145140.1"/>
    <property type="molecule type" value="Genomic_DNA"/>
</dbReference>
<comment type="subcellular location">
    <subcellularLocation>
        <location evidence="7">Cytoplasm</location>
    </subcellularLocation>
</comment>
<dbReference type="Pfam" id="PF21492">
    <property type="entry name" value="bL31_N"/>
    <property type="match status" value="1"/>
</dbReference>
<dbReference type="GO" id="GO:0018738">
    <property type="term" value="F:S-formylglutathione hydrolase activity"/>
    <property type="evidence" value="ECO:0007669"/>
    <property type="project" value="UniProtKB-EC"/>
</dbReference>
<dbReference type="AlphaFoldDB" id="A0A7C8P0M5"/>
<comment type="caution">
    <text evidence="10">The sequence shown here is derived from an EMBL/GenBank/DDBJ whole genome shotgun (WGS) entry which is preliminary data.</text>
</comment>
<dbReference type="Pfam" id="PF00756">
    <property type="entry name" value="Esterase"/>
    <property type="match status" value="1"/>
</dbReference>
<dbReference type="Gene3D" id="6.20.130.10">
    <property type="match status" value="1"/>
</dbReference>
<keyword evidence="4 7" id="KW-0719">Serine esterase</keyword>
<evidence type="ECO:0000313" key="11">
    <source>
        <dbReference type="Proteomes" id="UP000480548"/>
    </source>
</evidence>
<sequence>MSFETNATVASFGGKLLKLSHNSTVIGSKMNLNLYLPPQAVSGTKVPWIFYLAGLTCTGDNGAEKGFFQQSAAKSGVAVVYPDTSPRESRYEGDDASWDFGRAAGFYINATKAPYSETYKMENYIIDELYDALPKEFSLDPARVSIMGHSMGGHGALTLYLKYPQKFKSVSAFAPISNPINCPWGQKAFAGYFGDDKEAWKKHDATELVKSHKGALDVLIDVGTGDNFYKQKQLLPENLEAAAKEAGHPIGPNGLNVRYQEDYDHSYYFISTFASDHVEHHTKFLHPTMSTTSLRPILRSTTTSLKSRSIPSFTLTKTQHRTATEIRRPDRRYQFEQIVILSDGSSYKQLTSSPQGVFRSNKDVRNHILWNPTSESLANVEEDEAGRLRKFREKFGTGFDASRAIAEEAGDKDAVKHMDKHWQDGGMMEEGDVEVWKNEIERKKVEAEAPEQPPQEQAPDENLFGLISGTYAAPKLTDFGRRARRARKNVGNVTPSEGGRPDDDGKN</sequence>
<feature type="domain" description="Ribosomal protein bL31m N-terminal" evidence="9">
    <location>
        <begin position="328"/>
        <end position="373"/>
    </location>
</feature>
<name>A0A7C8P0M5_ORBOL</name>
<accession>A0A7C8P0M5</accession>
<dbReference type="GO" id="GO:0052689">
    <property type="term" value="F:carboxylic ester hydrolase activity"/>
    <property type="evidence" value="ECO:0007669"/>
    <property type="project" value="UniProtKB-KW"/>
</dbReference>
<evidence type="ECO:0000256" key="1">
    <source>
        <dbReference type="ARBA" id="ARBA00005622"/>
    </source>
</evidence>
<dbReference type="FunFam" id="3.40.50.1820:FF:000002">
    <property type="entry name" value="S-formylglutathione hydrolase"/>
    <property type="match status" value="1"/>
</dbReference>
<dbReference type="EC" id="3.1.2.12" evidence="2 7"/>
<dbReference type="PANTHER" id="PTHR10061">
    <property type="entry name" value="S-FORMYLGLUTATHIONE HYDROLASE"/>
    <property type="match status" value="1"/>
</dbReference>
<dbReference type="Gene3D" id="3.40.50.1820">
    <property type="entry name" value="alpha/beta hydrolase"/>
    <property type="match status" value="1"/>
</dbReference>
<evidence type="ECO:0000259" key="9">
    <source>
        <dbReference type="Pfam" id="PF21492"/>
    </source>
</evidence>
<proteinExistence type="inferred from homology"/>
<gene>
    <name evidence="10" type="ORF">TWF703_007724</name>
</gene>
<dbReference type="PANTHER" id="PTHR10061:SF0">
    <property type="entry name" value="S-FORMYLGLUTATHIONE HYDROLASE"/>
    <property type="match status" value="1"/>
</dbReference>
<organism evidence="10 11">
    <name type="scientific">Orbilia oligospora</name>
    <name type="common">Nematode-trapping fungus</name>
    <name type="synonym">Arthrobotrys oligospora</name>
    <dbReference type="NCBI Taxonomy" id="2813651"/>
    <lineage>
        <taxon>Eukaryota</taxon>
        <taxon>Fungi</taxon>
        <taxon>Dikarya</taxon>
        <taxon>Ascomycota</taxon>
        <taxon>Pezizomycotina</taxon>
        <taxon>Orbiliomycetes</taxon>
        <taxon>Orbiliales</taxon>
        <taxon>Orbiliaceae</taxon>
        <taxon>Orbilia</taxon>
    </lineage>
</organism>
<feature type="active site" description="Charge relay system" evidence="6">
    <location>
        <position position="226"/>
    </location>
</feature>
<dbReference type="SUPFAM" id="SSF53474">
    <property type="entry name" value="alpha/beta-Hydrolases"/>
    <property type="match status" value="1"/>
</dbReference>
<dbReference type="GO" id="GO:0005829">
    <property type="term" value="C:cytosol"/>
    <property type="evidence" value="ECO:0007669"/>
    <property type="project" value="TreeGrafter"/>
</dbReference>
<dbReference type="GO" id="GO:0046294">
    <property type="term" value="P:formaldehyde catabolic process"/>
    <property type="evidence" value="ECO:0007669"/>
    <property type="project" value="InterPro"/>
</dbReference>
<keyword evidence="7" id="KW-0963">Cytoplasm</keyword>